<dbReference type="GO" id="GO:0009791">
    <property type="term" value="P:post-embryonic development"/>
    <property type="evidence" value="ECO:0007669"/>
    <property type="project" value="UniProtKB-ARBA"/>
</dbReference>
<keyword evidence="7" id="KW-0539">Nucleus</keyword>
<evidence type="ECO:0000256" key="8">
    <source>
        <dbReference type="PROSITE-ProRule" id="PRU00027"/>
    </source>
</evidence>
<gene>
    <name evidence="11" type="ORF">BDEG_21317</name>
</gene>
<dbReference type="InterPro" id="IPR052035">
    <property type="entry name" value="ZnF_BED_domain_contain"/>
</dbReference>
<evidence type="ECO:0000256" key="6">
    <source>
        <dbReference type="ARBA" id="ARBA00023163"/>
    </source>
</evidence>
<organism evidence="11 12">
    <name type="scientific">Batrachochytrium dendrobatidis (strain JEL423)</name>
    <dbReference type="NCBI Taxonomy" id="403673"/>
    <lineage>
        <taxon>Eukaryota</taxon>
        <taxon>Fungi</taxon>
        <taxon>Fungi incertae sedis</taxon>
        <taxon>Chytridiomycota</taxon>
        <taxon>Chytridiomycota incertae sedis</taxon>
        <taxon>Chytridiomycetes</taxon>
        <taxon>Rhizophydiales</taxon>
        <taxon>Rhizophydiales incertae sedis</taxon>
        <taxon>Batrachochytrium</taxon>
    </lineage>
</organism>
<reference evidence="11 12" key="2">
    <citation type="submission" date="2016-05" db="EMBL/GenBank/DDBJ databases">
        <title>Lineage-specific infection strategies underlie the spectrum of fungal disease in amphibians.</title>
        <authorList>
            <person name="Cuomo C.A."/>
            <person name="Farrer R.A."/>
            <person name="James T."/>
            <person name="Longcore J."/>
            <person name="Birren B."/>
        </authorList>
    </citation>
    <scope>NUCLEOTIDE SEQUENCE [LARGE SCALE GENOMIC DNA]</scope>
    <source>
        <strain evidence="11 12">JEL423</strain>
    </source>
</reference>
<dbReference type="SUPFAM" id="SSF53098">
    <property type="entry name" value="Ribonuclease H-like"/>
    <property type="match status" value="1"/>
</dbReference>
<dbReference type="GO" id="GO:0003677">
    <property type="term" value="F:DNA binding"/>
    <property type="evidence" value="ECO:0007669"/>
    <property type="project" value="InterPro"/>
</dbReference>
<evidence type="ECO:0000256" key="9">
    <source>
        <dbReference type="SAM" id="MobiDB-lite"/>
    </source>
</evidence>
<dbReference type="InterPro" id="IPR012337">
    <property type="entry name" value="RNaseH-like_sf"/>
</dbReference>
<dbReference type="GO" id="GO:0005634">
    <property type="term" value="C:nucleus"/>
    <property type="evidence" value="ECO:0007669"/>
    <property type="project" value="UniProtKB-SubCell"/>
</dbReference>
<feature type="domain" description="BED-type" evidence="10">
    <location>
        <begin position="55"/>
        <end position="112"/>
    </location>
</feature>
<dbReference type="InterPro" id="IPR003656">
    <property type="entry name" value="Znf_BED"/>
</dbReference>
<protein>
    <recommendedName>
        <fullName evidence="10">BED-type domain-containing protein</fullName>
    </recommendedName>
</protein>
<evidence type="ECO:0000256" key="3">
    <source>
        <dbReference type="ARBA" id="ARBA00022771"/>
    </source>
</evidence>
<dbReference type="PANTHER" id="PTHR46481">
    <property type="entry name" value="ZINC FINGER BED DOMAIN-CONTAINING PROTEIN 4"/>
    <property type="match status" value="1"/>
</dbReference>
<evidence type="ECO:0000256" key="5">
    <source>
        <dbReference type="ARBA" id="ARBA00023015"/>
    </source>
</evidence>
<dbReference type="PROSITE" id="PS50808">
    <property type="entry name" value="ZF_BED"/>
    <property type="match status" value="1"/>
</dbReference>
<comment type="subcellular location">
    <subcellularLocation>
        <location evidence="1">Nucleus</location>
    </subcellularLocation>
</comment>
<dbReference type="VEuPathDB" id="FungiDB:BDEG_21317"/>
<evidence type="ECO:0000256" key="7">
    <source>
        <dbReference type="ARBA" id="ARBA00023242"/>
    </source>
</evidence>
<reference evidence="11 12" key="1">
    <citation type="submission" date="2006-10" db="EMBL/GenBank/DDBJ databases">
        <title>The Genome Sequence of Batrachochytrium dendrobatidis JEL423.</title>
        <authorList>
            <consortium name="The Broad Institute Genome Sequencing Platform"/>
            <person name="Birren B."/>
            <person name="Lander E."/>
            <person name="Galagan J."/>
            <person name="Cuomo C."/>
            <person name="Devon K."/>
            <person name="Jaffe D."/>
            <person name="Butler J."/>
            <person name="Alvarez P."/>
            <person name="Gnerre S."/>
            <person name="Grabherr M."/>
            <person name="Kleber M."/>
            <person name="Mauceli E."/>
            <person name="Brockman W."/>
            <person name="Young S."/>
            <person name="LaButti K."/>
            <person name="Sykes S."/>
            <person name="DeCaprio D."/>
            <person name="Crawford M."/>
            <person name="Koehrsen M."/>
            <person name="Engels R."/>
            <person name="Montgomery P."/>
            <person name="Pearson M."/>
            <person name="Howarth C."/>
            <person name="Larson L."/>
            <person name="White J."/>
            <person name="O'Leary S."/>
            <person name="Kodira C."/>
            <person name="Zeng Q."/>
            <person name="Yandava C."/>
            <person name="Alvarado L."/>
            <person name="Longcore J."/>
            <person name="James T."/>
        </authorList>
    </citation>
    <scope>NUCLEOTIDE SEQUENCE [LARGE SCALE GENOMIC DNA]</scope>
    <source>
        <strain evidence="11 12">JEL423</strain>
    </source>
</reference>
<feature type="region of interest" description="Disordered" evidence="9">
    <location>
        <begin position="1"/>
        <end position="37"/>
    </location>
</feature>
<keyword evidence="5" id="KW-0805">Transcription regulation</keyword>
<dbReference type="PANTHER" id="PTHR46481:SF10">
    <property type="entry name" value="ZINC FINGER BED DOMAIN-CONTAINING PROTEIN 39"/>
    <property type="match status" value="1"/>
</dbReference>
<evidence type="ECO:0000256" key="4">
    <source>
        <dbReference type="ARBA" id="ARBA00022833"/>
    </source>
</evidence>
<evidence type="ECO:0000256" key="1">
    <source>
        <dbReference type="ARBA" id="ARBA00004123"/>
    </source>
</evidence>
<dbReference type="Proteomes" id="UP000077115">
    <property type="component" value="Unassembled WGS sequence"/>
</dbReference>
<evidence type="ECO:0000256" key="2">
    <source>
        <dbReference type="ARBA" id="ARBA00022723"/>
    </source>
</evidence>
<evidence type="ECO:0000313" key="11">
    <source>
        <dbReference type="EMBL" id="OAJ37275.1"/>
    </source>
</evidence>
<feature type="compositionally biased region" description="Polar residues" evidence="9">
    <location>
        <begin position="1"/>
        <end position="11"/>
    </location>
</feature>
<dbReference type="GO" id="GO:0008270">
    <property type="term" value="F:zinc ion binding"/>
    <property type="evidence" value="ECO:0007669"/>
    <property type="project" value="UniProtKB-KW"/>
</dbReference>
<dbReference type="SUPFAM" id="SSF57667">
    <property type="entry name" value="beta-beta-alpha zinc fingers"/>
    <property type="match status" value="1"/>
</dbReference>
<dbReference type="Pfam" id="PF02892">
    <property type="entry name" value="zf-BED"/>
    <property type="match status" value="1"/>
</dbReference>
<evidence type="ECO:0000313" key="12">
    <source>
        <dbReference type="Proteomes" id="UP000077115"/>
    </source>
</evidence>
<sequence>MEVYELSSTSIDGHENASKGKRKRKPDDSHDHASSSLPSIPCSIPLTTTRLSKVSKASLVWQFFDKLDDINDLDKARIPCKICQQLVKTNSRTNFNLVAHLVTKHRDALSDAMDRYSKDSTSISLKGTKLQSKIQDCFEKGFTQTEFQNKLQRWIVGDHQSLLIVENPYFQQMMLYINKHIIFKSADTISQTVNRDFEIAKADVYALIKENTSKISFTTDIWTSPANVVYTAVTAHFIDKNWKLKCILVDFLVFNDSHSGQNIAALFKQIVEPICGDRKSLILGICTDNASNNEVFIQELLNSGYLESPECHHRCFAHVLDLAAQDAHQEIKTSIETLREGIKLLQCSPTSMEQLKKIMGESFLEPILDVATKWNSTFDMLVTALKMREPLVQILDQLYMEKKIPDVPSAGDWDNLTELVHFFQPFKQSTMECNINKHQTLSYVIPWYNVLLDHCENAVSDYGQRLDASISGTPASYRRIANESLAIDTLEI</sequence>
<evidence type="ECO:0000259" key="10">
    <source>
        <dbReference type="PROSITE" id="PS50808"/>
    </source>
</evidence>
<dbReference type="AlphaFoldDB" id="A0A177WC21"/>
<dbReference type="STRING" id="403673.A0A177WC21"/>
<keyword evidence="6" id="KW-0804">Transcription</keyword>
<dbReference type="InterPro" id="IPR036236">
    <property type="entry name" value="Znf_C2H2_sf"/>
</dbReference>
<keyword evidence="3 8" id="KW-0863">Zinc-finger</keyword>
<proteinExistence type="predicted"/>
<keyword evidence="2" id="KW-0479">Metal-binding</keyword>
<accession>A0A177WC21</accession>
<keyword evidence="4" id="KW-0862">Zinc</keyword>
<name>A0A177WC21_BATDL</name>
<dbReference type="EMBL" id="DS022300">
    <property type="protein sequence ID" value="OAJ37275.1"/>
    <property type="molecule type" value="Genomic_DNA"/>
</dbReference>